<dbReference type="GO" id="GO:0005509">
    <property type="term" value="F:calcium ion binding"/>
    <property type="evidence" value="ECO:0007669"/>
    <property type="project" value="InterPro"/>
</dbReference>
<evidence type="ECO:0000313" key="5">
    <source>
        <dbReference type="EMBL" id="KAH7288266.1"/>
    </source>
</evidence>
<accession>Q9FUG5</accession>
<dbReference type="PRINTS" id="PR00196">
    <property type="entry name" value="ANNEXIN"/>
</dbReference>
<dbReference type="GO" id="GO:0009409">
    <property type="term" value="P:response to cold"/>
    <property type="evidence" value="ECO:0007669"/>
    <property type="project" value="TreeGrafter"/>
</dbReference>
<organism evidence="4">
    <name type="scientific">Ceratopteris richardii</name>
    <name type="common">Triangle waterfern</name>
    <dbReference type="NCBI Taxonomy" id="49495"/>
    <lineage>
        <taxon>Eukaryota</taxon>
        <taxon>Viridiplantae</taxon>
        <taxon>Streptophyta</taxon>
        <taxon>Embryophyta</taxon>
        <taxon>Tracheophyta</taxon>
        <taxon>Polypodiopsida</taxon>
        <taxon>Polypodiidae</taxon>
        <taxon>Polypodiales</taxon>
        <taxon>Pteridineae</taxon>
        <taxon>Pteridaceae</taxon>
        <taxon>Parkerioideae</taxon>
        <taxon>Ceratopteris</taxon>
    </lineage>
</organism>
<dbReference type="GO" id="GO:0005886">
    <property type="term" value="C:plasma membrane"/>
    <property type="evidence" value="ECO:0007669"/>
    <property type="project" value="TreeGrafter"/>
</dbReference>
<dbReference type="FunFam" id="1.10.220.10:FF:000001">
    <property type="entry name" value="Annexin"/>
    <property type="match status" value="1"/>
</dbReference>
<comment type="similarity">
    <text evidence="1">Belongs to the annexin family.</text>
</comment>
<evidence type="ECO:0000313" key="6">
    <source>
        <dbReference type="Proteomes" id="UP000825935"/>
    </source>
</evidence>
<dbReference type="PANTHER" id="PTHR10502:SF102">
    <property type="entry name" value="ANNEXIN B11"/>
    <property type="match status" value="1"/>
</dbReference>
<evidence type="ECO:0000313" key="4">
    <source>
        <dbReference type="EMBL" id="AAG32468.1"/>
    </source>
</evidence>
<dbReference type="InterPro" id="IPR037104">
    <property type="entry name" value="Annexin_sf"/>
</dbReference>
<dbReference type="Proteomes" id="UP000825935">
    <property type="component" value="Chromosome 31"/>
</dbReference>
<gene>
    <name evidence="4" type="primary">AnnCr2</name>
    <name evidence="5" type="ORF">KP509_31G020000</name>
</gene>
<dbReference type="GO" id="GO:0001786">
    <property type="term" value="F:phosphatidylserine binding"/>
    <property type="evidence" value="ECO:0007669"/>
    <property type="project" value="TreeGrafter"/>
</dbReference>
<dbReference type="OMA" id="NEIIAGC"/>
<dbReference type="Pfam" id="PF00191">
    <property type="entry name" value="Annexin"/>
    <property type="match status" value="4"/>
</dbReference>
<keyword evidence="2" id="KW-0677">Repeat</keyword>
<evidence type="ECO:0000256" key="3">
    <source>
        <dbReference type="ARBA" id="ARBA00023216"/>
    </source>
</evidence>
<dbReference type="OrthoDB" id="37886at2759"/>
<proteinExistence type="evidence at transcript level"/>
<sequence length="334" mass="38175">MSTITVPNPVPDTNEDCITLHKALEDFGCDKEALLNVICHRDQQQRQRIRHSYNRKYEEDILKTLKSKLHAKLEKGAVLWMCDPAERDATILHEALRCMSKDYSALTEVLYLRTSAELLDIRRAYSSRFGRSLEEELATKIDGSEKKLLLGLLREARSEDDEIDTLQVEADTKDLLSAISNTKEVNKSVIIRVFTTRSSSHLRDVLDSFKTVHGYSFGKILKSKTHGGFRVSVRVVMHCAKNLINYYAKTLYESMKGMGTDDSTLTRIIVTCAELNMKDIKAHFSRKYQRPLHEMISLDTMGHFQTFLMLLVGVSRHEIHNGSFVKRLSSWSAS</sequence>
<dbReference type="GO" id="GO:0009651">
    <property type="term" value="P:response to salt stress"/>
    <property type="evidence" value="ECO:0007669"/>
    <property type="project" value="TreeGrafter"/>
</dbReference>
<dbReference type="GO" id="GO:0009408">
    <property type="term" value="P:response to heat"/>
    <property type="evidence" value="ECO:0007669"/>
    <property type="project" value="TreeGrafter"/>
</dbReference>
<dbReference type="Gene3D" id="1.10.220.10">
    <property type="entry name" value="Annexin"/>
    <property type="match status" value="4"/>
</dbReference>
<dbReference type="PANTHER" id="PTHR10502">
    <property type="entry name" value="ANNEXIN"/>
    <property type="match status" value="1"/>
</dbReference>
<protein>
    <submittedName>
        <fullName evidence="4">Annexin</fullName>
    </submittedName>
</protein>
<dbReference type="InterPro" id="IPR001464">
    <property type="entry name" value="Annexin"/>
</dbReference>
<dbReference type="GO" id="GO:0005737">
    <property type="term" value="C:cytoplasm"/>
    <property type="evidence" value="ECO:0007669"/>
    <property type="project" value="TreeGrafter"/>
</dbReference>
<dbReference type="InterPro" id="IPR018502">
    <property type="entry name" value="Annexin_repeat"/>
</dbReference>
<dbReference type="EMBL" id="AF308589">
    <property type="protein sequence ID" value="AAG32468.1"/>
    <property type="molecule type" value="mRNA"/>
</dbReference>
<name>Q9FUG5_CERRI</name>
<dbReference type="EMBL" id="CM035436">
    <property type="protein sequence ID" value="KAH7288266.1"/>
    <property type="molecule type" value="Genomic_DNA"/>
</dbReference>
<evidence type="ECO:0000256" key="1">
    <source>
        <dbReference type="ARBA" id="ARBA00007831"/>
    </source>
</evidence>
<dbReference type="GO" id="GO:0009414">
    <property type="term" value="P:response to water deprivation"/>
    <property type="evidence" value="ECO:0007669"/>
    <property type="project" value="TreeGrafter"/>
</dbReference>
<reference evidence="5" key="2">
    <citation type="submission" date="2021-08" db="EMBL/GenBank/DDBJ databases">
        <title>WGS assembly of Ceratopteris richardii.</title>
        <authorList>
            <person name="Marchant D.B."/>
            <person name="Chen G."/>
            <person name="Jenkins J."/>
            <person name="Shu S."/>
            <person name="Leebens-Mack J."/>
            <person name="Grimwood J."/>
            <person name="Schmutz J."/>
            <person name="Soltis P."/>
            <person name="Soltis D."/>
            <person name="Chen Z.-H."/>
        </authorList>
    </citation>
    <scope>NUCLEOTIDE SEQUENCE</scope>
    <source>
        <strain evidence="5">Whitten #5841</strain>
        <tissue evidence="5">Leaf</tissue>
    </source>
</reference>
<dbReference type="SUPFAM" id="SSF47874">
    <property type="entry name" value="Annexin"/>
    <property type="match status" value="1"/>
</dbReference>
<dbReference type="AlphaFoldDB" id="Q9FUG5"/>
<evidence type="ECO:0000256" key="2">
    <source>
        <dbReference type="ARBA" id="ARBA00022737"/>
    </source>
</evidence>
<keyword evidence="6" id="KW-1185">Reference proteome</keyword>
<dbReference type="PROSITE" id="PS51897">
    <property type="entry name" value="ANNEXIN_2"/>
    <property type="match status" value="4"/>
</dbReference>
<dbReference type="GO" id="GO:0005544">
    <property type="term" value="F:calcium-dependent phospholipid binding"/>
    <property type="evidence" value="ECO:0007669"/>
    <property type="project" value="InterPro"/>
</dbReference>
<reference evidence="4" key="1">
    <citation type="journal article" date="2003" name="Plant Physiol.">
        <title>Rapid and efficient suppression of gene expression in a single-cell model system, Ceratopteris richardii.</title>
        <authorList>
            <person name="Stout S.C."/>
            <person name="Clark G.B."/>
            <person name="Archer-Evans S."/>
            <person name="Roux S.J."/>
        </authorList>
    </citation>
    <scope>NUCLEOTIDE SEQUENCE</scope>
    <source>
        <tissue evidence="4">Gametophyte</tissue>
    </source>
</reference>
<keyword evidence="3" id="KW-0041">Annexin</keyword>
<dbReference type="SMART" id="SM00335">
    <property type="entry name" value="ANX"/>
    <property type="match status" value="4"/>
</dbReference>